<feature type="compositionally biased region" description="Polar residues" evidence="1">
    <location>
        <begin position="329"/>
        <end position="340"/>
    </location>
</feature>
<dbReference type="Proteomes" id="UP000245768">
    <property type="component" value="Unassembled WGS sequence"/>
</dbReference>
<feature type="region of interest" description="Disordered" evidence="1">
    <location>
        <begin position="451"/>
        <end position="600"/>
    </location>
</feature>
<dbReference type="AlphaFoldDB" id="A0A316Z1D8"/>
<sequence length="647" mass="68666">MSSSIPPTGTFIQPQQQQASERSVLLARGPVPHDQHSPLTSPSSSYTGRNSASAKRKRPRRASSWFPSCCGSDPALYDDDGAGKRKLPVEYQSKLVIKHHVPTVSHHIEICTPPPSSPPQVIDLPLPLPSFSSAGHSSTTIFSLGSQAVFATPTAAAYGDAATVTPASSASTNSYSRFQDAAEGRQGRLRAAPASAQTLASLTASPPDGLRPVSSMVEIGGRLAKGVLTSREICCEEIPQRRGADEKRRRRRLGNIEHYDENVRAYLGALQHPSMDGDRLDRETHNQQAEAENPEKRLSTASTLSRYSSQSTGGDGVDDNNGRSKRQDQASFVSGKVSHSSIEHSTSRRRATASCTSSSAASSMIEQSRSSGALSERSPPIGDVLCQFPSLVTLQGDRKLGMASLVGGATRLRGFDVDDSHDDDDVYGKGEEVDRASITSSDIEGLLVKAGTVSDRDNQSPSHSTDWQNKLVPENSMQSETPSRDNMHRRKESGAHSLRSMKSVRTLKRAANDDGSSASSPAATPRHSRKRNASVSSARSSSGAPRSSPPELPLPPVPATAGGGGPQSVRRATVGTSAPSSSSSKAGVLAAAHQKRTTAPARVRLEASAAALHRQRAQGQFPHAGTSYCRASPNRGSYYEQGQSIAL</sequence>
<reference evidence="2 3" key="1">
    <citation type="journal article" date="2018" name="Mol. Biol. Evol.">
        <title>Broad Genomic Sampling Reveals a Smut Pathogenic Ancestry of the Fungal Clade Ustilaginomycotina.</title>
        <authorList>
            <person name="Kijpornyongpan T."/>
            <person name="Mondo S.J."/>
            <person name="Barry K."/>
            <person name="Sandor L."/>
            <person name="Lee J."/>
            <person name="Lipzen A."/>
            <person name="Pangilinan J."/>
            <person name="LaButti K."/>
            <person name="Hainaut M."/>
            <person name="Henrissat B."/>
            <person name="Grigoriev I.V."/>
            <person name="Spatafora J.W."/>
            <person name="Aime M.C."/>
        </authorList>
    </citation>
    <scope>NUCLEOTIDE SEQUENCE [LARGE SCALE GENOMIC DNA]</scope>
    <source>
        <strain evidence="2 3">MCA 4198</strain>
    </source>
</reference>
<feature type="compositionally biased region" description="Low complexity" evidence="1">
    <location>
        <begin position="352"/>
        <end position="371"/>
    </location>
</feature>
<feature type="compositionally biased region" description="Polar residues" evidence="1">
    <location>
        <begin position="459"/>
        <end position="468"/>
    </location>
</feature>
<keyword evidence="3" id="KW-1185">Reference proteome</keyword>
<feature type="compositionally biased region" description="Low complexity" evidence="1">
    <location>
        <begin position="572"/>
        <end position="592"/>
    </location>
</feature>
<evidence type="ECO:0000313" key="2">
    <source>
        <dbReference type="EMBL" id="PWN93993.1"/>
    </source>
</evidence>
<feature type="compositionally biased region" description="Polar residues" evidence="1">
    <location>
        <begin position="37"/>
        <end position="50"/>
    </location>
</feature>
<feature type="compositionally biased region" description="Basic and acidic residues" evidence="1">
    <location>
        <begin position="275"/>
        <end position="285"/>
    </location>
</feature>
<gene>
    <name evidence="2" type="ORF">FA10DRAFT_283604</name>
</gene>
<feature type="compositionally biased region" description="Polar residues" evidence="1">
    <location>
        <begin position="299"/>
        <end position="312"/>
    </location>
</feature>
<feature type="region of interest" description="Disordered" evidence="1">
    <location>
        <begin position="616"/>
        <end position="647"/>
    </location>
</feature>
<dbReference type="InParanoid" id="A0A316Z1D8"/>
<feature type="compositionally biased region" description="Low complexity" evidence="1">
    <location>
        <begin position="533"/>
        <end position="546"/>
    </location>
</feature>
<evidence type="ECO:0000313" key="3">
    <source>
        <dbReference type="Proteomes" id="UP000245768"/>
    </source>
</evidence>
<feature type="region of interest" description="Disordered" evidence="1">
    <location>
        <begin position="273"/>
        <end position="377"/>
    </location>
</feature>
<accession>A0A316Z1D8</accession>
<organism evidence="2 3">
    <name type="scientific">Acaromyces ingoldii</name>
    <dbReference type="NCBI Taxonomy" id="215250"/>
    <lineage>
        <taxon>Eukaryota</taxon>
        <taxon>Fungi</taxon>
        <taxon>Dikarya</taxon>
        <taxon>Basidiomycota</taxon>
        <taxon>Ustilaginomycotina</taxon>
        <taxon>Exobasidiomycetes</taxon>
        <taxon>Exobasidiales</taxon>
        <taxon>Cryptobasidiaceae</taxon>
        <taxon>Acaromyces</taxon>
    </lineage>
</organism>
<dbReference type="GeneID" id="37045768"/>
<name>A0A316Z1D8_9BASI</name>
<proteinExistence type="predicted"/>
<feature type="compositionally biased region" description="Pro residues" evidence="1">
    <location>
        <begin position="547"/>
        <end position="558"/>
    </location>
</feature>
<feature type="compositionally biased region" description="Polar residues" evidence="1">
    <location>
        <begin position="1"/>
        <end position="21"/>
    </location>
</feature>
<dbReference type="EMBL" id="KZ819634">
    <property type="protein sequence ID" value="PWN93993.1"/>
    <property type="molecule type" value="Genomic_DNA"/>
</dbReference>
<protein>
    <submittedName>
        <fullName evidence="2">Uncharacterized protein</fullName>
    </submittedName>
</protein>
<dbReference type="RefSeq" id="XP_025381191.1">
    <property type="nucleotide sequence ID" value="XM_025523852.1"/>
</dbReference>
<evidence type="ECO:0000256" key="1">
    <source>
        <dbReference type="SAM" id="MobiDB-lite"/>
    </source>
</evidence>
<feature type="region of interest" description="Disordered" evidence="1">
    <location>
        <begin position="1"/>
        <end position="65"/>
    </location>
</feature>